<evidence type="ECO:0000256" key="10">
    <source>
        <dbReference type="RuleBase" id="RU000688"/>
    </source>
</evidence>
<dbReference type="PANTHER" id="PTHR24233">
    <property type="entry name" value="P2Y PURINOCEPTOR-RELATED G-PROTEIN COUPLED RECEPTOR"/>
    <property type="match status" value="1"/>
</dbReference>
<keyword evidence="5 10" id="KW-0297">G-protein coupled receptor</keyword>
<feature type="transmembrane region" description="Helical" evidence="11">
    <location>
        <begin position="40"/>
        <end position="59"/>
    </location>
</feature>
<proteinExistence type="inferred from homology"/>
<feature type="transmembrane region" description="Helical" evidence="11">
    <location>
        <begin position="71"/>
        <end position="89"/>
    </location>
</feature>
<dbReference type="InterPro" id="IPR000276">
    <property type="entry name" value="GPCR_Rhodpsn"/>
</dbReference>
<evidence type="ECO:0000256" key="3">
    <source>
        <dbReference type="ARBA" id="ARBA00022692"/>
    </source>
</evidence>
<dbReference type="InterPro" id="IPR017452">
    <property type="entry name" value="GPCR_Rhodpsn_7TM"/>
</dbReference>
<feature type="domain" description="G-protein coupled receptors family 1 profile" evidence="12">
    <location>
        <begin position="52"/>
        <end position="310"/>
    </location>
</feature>
<evidence type="ECO:0000256" key="5">
    <source>
        <dbReference type="ARBA" id="ARBA00023040"/>
    </source>
</evidence>
<evidence type="ECO:0000256" key="4">
    <source>
        <dbReference type="ARBA" id="ARBA00022989"/>
    </source>
</evidence>
<dbReference type="InterPro" id="IPR008109">
    <property type="entry name" value="P2Y13_rcpt"/>
</dbReference>
<evidence type="ECO:0000256" key="2">
    <source>
        <dbReference type="ARBA" id="ARBA00022475"/>
    </source>
</evidence>
<sequence length="342" mass="38582">FLFAFRRKCMVSIVTTMPNQTSHNHPECPSSSHSPNLIPTLYFLMFPIALLLNSVAAWVSVHLKATSTFVVYLKNLVAADLIMTLTLPIEAANELAGKSTTLYALTCRYFSVIFYSTLSTCIAFLGFIGLDRFFKIMLPRSRLFGQNLIFSKVTSALIWIMMFGCTGLPNVIFTNQPVTNLTAITSCMHLKGPVGLLFHEKTVLFANVFFWVVSVVIVVCYICIANKVIQSFRNSGSINNQGNQKVKLRVFMVIIVFFVSYGPYHIVRIPYTFIQLSDSSDDCSFEAHKFAKELSLWLATTNICMDPLLYVFLCREFKEKLMLMTEKSHITQVDSNTAVVII</sequence>
<dbReference type="OMA" id="VVCYICI"/>
<keyword evidence="7" id="KW-1015">Disulfide bond</keyword>
<keyword evidence="6 11" id="KW-0472">Membrane</keyword>
<feature type="transmembrane region" description="Helical" evidence="11">
    <location>
        <begin position="250"/>
        <end position="274"/>
    </location>
</feature>
<comment type="subcellular location">
    <subcellularLocation>
        <location evidence="1">Cell membrane</location>
        <topology evidence="1">Multi-pass membrane protein</topology>
    </subcellularLocation>
</comment>
<dbReference type="PROSITE" id="PS00237">
    <property type="entry name" value="G_PROTEIN_RECEP_F1_1"/>
    <property type="match status" value="1"/>
</dbReference>
<evidence type="ECO:0000256" key="6">
    <source>
        <dbReference type="ARBA" id="ARBA00023136"/>
    </source>
</evidence>
<keyword evidence="9 10" id="KW-0807">Transducer</keyword>
<feature type="transmembrane region" description="Helical" evidence="11">
    <location>
        <begin position="208"/>
        <end position="229"/>
    </location>
</feature>
<dbReference type="Ensembl" id="ENSSFAT00005011670.1">
    <property type="protein sequence ID" value="ENSSFAP00005011193.1"/>
    <property type="gene ID" value="ENSSFAG00005006280.1"/>
</dbReference>
<evidence type="ECO:0000313" key="13">
    <source>
        <dbReference type="Ensembl" id="ENSSFAP00005011193.1"/>
    </source>
</evidence>
<dbReference type="AlphaFoldDB" id="A0A672FX53"/>
<feature type="transmembrane region" description="Helical" evidence="11">
    <location>
        <begin position="149"/>
        <end position="172"/>
    </location>
</feature>
<comment type="similarity">
    <text evidence="10">Belongs to the G-protein coupled receptor 1 family.</text>
</comment>
<dbReference type="Pfam" id="PF00001">
    <property type="entry name" value="7tm_1"/>
    <property type="match status" value="1"/>
</dbReference>
<evidence type="ECO:0000256" key="7">
    <source>
        <dbReference type="ARBA" id="ARBA00023157"/>
    </source>
</evidence>
<dbReference type="GO" id="GO:0045028">
    <property type="term" value="F:G protein-coupled purinergic nucleotide receptor activity"/>
    <property type="evidence" value="ECO:0007669"/>
    <property type="project" value="InterPro"/>
</dbReference>
<dbReference type="InParanoid" id="A0A672FX53"/>
<dbReference type="PROSITE" id="PS50262">
    <property type="entry name" value="G_PROTEIN_RECEP_F1_2"/>
    <property type="match status" value="1"/>
</dbReference>
<evidence type="ECO:0000256" key="1">
    <source>
        <dbReference type="ARBA" id="ARBA00004651"/>
    </source>
</evidence>
<dbReference type="GO" id="GO:0005886">
    <property type="term" value="C:plasma membrane"/>
    <property type="evidence" value="ECO:0007669"/>
    <property type="project" value="UniProtKB-SubCell"/>
</dbReference>
<organism evidence="13 14">
    <name type="scientific">Salarias fasciatus</name>
    <name type="common">Jewelled blenny</name>
    <name type="synonym">Blennius fasciatus</name>
    <dbReference type="NCBI Taxonomy" id="181472"/>
    <lineage>
        <taxon>Eukaryota</taxon>
        <taxon>Metazoa</taxon>
        <taxon>Chordata</taxon>
        <taxon>Craniata</taxon>
        <taxon>Vertebrata</taxon>
        <taxon>Euteleostomi</taxon>
        <taxon>Actinopterygii</taxon>
        <taxon>Neopterygii</taxon>
        <taxon>Teleostei</taxon>
        <taxon>Neoteleostei</taxon>
        <taxon>Acanthomorphata</taxon>
        <taxon>Ovalentaria</taxon>
        <taxon>Blenniimorphae</taxon>
        <taxon>Blenniiformes</taxon>
        <taxon>Blennioidei</taxon>
        <taxon>Blenniidae</taxon>
        <taxon>Salariinae</taxon>
        <taxon>Salarias</taxon>
    </lineage>
</organism>
<keyword evidence="14" id="KW-1185">Reference proteome</keyword>
<dbReference type="PANTHER" id="PTHR24233:SF10">
    <property type="entry name" value="P2Y PURINOCEPTOR 13"/>
    <property type="match status" value="1"/>
</dbReference>
<keyword evidence="3 10" id="KW-0812">Transmembrane</keyword>
<keyword evidence="2" id="KW-1003">Cell membrane</keyword>
<keyword evidence="8 10" id="KW-0675">Receptor</keyword>
<reference evidence="13" key="2">
    <citation type="submission" date="2025-08" db="UniProtKB">
        <authorList>
            <consortium name="Ensembl"/>
        </authorList>
    </citation>
    <scope>IDENTIFICATION</scope>
</reference>
<keyword evidence="4 11" id="KW-1133">Transmembrane helix</keyword>
<dbReference type="Proteomes" id="UP000472267">
    <property type="component" value="Chromosome 14"/>
</dbReference>
<dbReference type="PRINTS" id="PR01735">
    <property type="entry name" value="P2Y13PRNCPTR"/>
</dbReference>
<feature type="transmembrane region" description="Helical" evidence="11">
    <location>
        <begin position="109"/>
        <end position="128"/>
    </location>
</feature>
<evidence type="ECO:0000256" key="11">
    <source>
        <dbReference type="SAM" id="Phobius"/>
    </source>
</evidence>
<dbReference type="Gene3D" id="1.20.1070.10">
    <property type="entry name" value="Rhodopsin 7-helix transmembrane proteins"/>
    <property type="match status" value="1"/>
</dbReference>
<accession>A0A672FX53</accession>
<dbReference type="PRINTS" id="PR00237">
    <property type="entry name" value="GPCRRHODOPSN"/>
</dbReference>
<name>A0A672FX53_SALFA</name>
<evidence type="ECO:0000313" key="14">
    <source>
        <dbReference type="Proteomes" id="UP000472267"/>
    </source>
</evidence>
<reference evidence="13" key="1">
    <citation type="submission" date="2019-06" db="EMBL/GenBank/DDBJ databases">
        <authorList>
            <consortium name="Wellcome Sanger Institute Data Sharing"/>
        </authorList>
    </citation>
    <scope>NUCLEOTIDE SEQUENCE [LARGE SCALE GENOMIC DNA]</scope>
</reference>
<protein>
    <submittedName>
        <fullName evidence="13">Purinergic receptor P2Y13</fullName>
    </submittedName>
</protein>
<evidence type="ECO:0000259" key="12">
    <source>
        <dbReference type="PROSITE" id="PS50262"/>
    </source>
</evidence>
<feature type="transmembrane region" description="Helical" evidence="11">
    <location>
        <begin position="294"/>
        <end position="314"/>
    </location>
</feature>
<reference evidence="13" key="3">
    <citation type="submission" date="2025-09" db="UniProtKB">
        <authorList>
            <consortium name="Ensembl"/>
        </authorList>
    </citation>
    <scope>IDENTIFICATION</scope>
</reference>
<evidence type="ECO:0000256" key="8">
    <source>
        <dbReference type="ARBA" id="ARBA00023170"/>
    </source>
</evidence>
<evidence type="ECO:0000256" key="9">
    <source>
        <dbReference type="ARBA" id="ARBA00023224"/>
    </source>
</evidence>
<dbReference type="SUPFAM" id="SSF81321">
    <property type="entry name" value="Family A G protein-coupled receptor-like"/>
    <property type="match status" value="1"/>
</dbReference>